<evidence type="ECO:0000313" key="4">
    <source>
        <dbReference type="Proteomes" id="UP000035036"/>
    </source>
</evidence>
<feature type="chain" id="PRO_5002117109" description="DUF4139 domain-containing protein" evidence="1">
    <location>
        <begin position="28"/>
        <end position="481"/>
    </location>
</feature>
<dbReference type="Pfam" id="PF13598">
    <property type="entry name" value="DUF4139"/>
    <property type="match status" value="1"/>
</dbReference>
<organism evidence="3 4">
    <name type="scientific">Geoalkalibacter subterraneus</name>
    <dbReference type="NCBI Taxonomy" id="483547"/>
    <lineage>
        <taxon>Bacteria</taxon>
        <taxon>Pseudomonadati</taxon>
        <taxon>Thermodesulfobacteriota</taxon>
        <taxon>Desulfuromonadia</taxon>
        <taxon>Desulfuromonadales</taxon>
        <taxon>Geoalkalibacteraceae</taxon>
        <taxon>Geoalkalibacter</taxon>
    </lineage>
</organism>
<proteinExistence type="predicted"/>
<keyword evidence="4" id="KW-1185">Reference proteome</keyword>
<dbReference type="RefSeq" id="WP_040201323.1">
    <property type="nucleotide sequence ID" value="NZ_CP010311.1"/>
</dbReference>
<reference evidence="3 4" key="1">
    <citation type="journal article" date="2015" name="Genome Announc.">
        <title>Genomes of Geoalkalibacter ferrihydriticus Z-0531T and Geoalkalibacter subterraneus Red1T, Two Haloalkaliphilic Metal-Reducing Deltaproteobacteria.</title>
        <authorList>
            <person name="Badalamenti J.P."/>
            <person name="Krajmalnik-Brown R."/>
            <person name="Torres C.I."/>
            <person name="Bond D.R."/>
        </authorList>
    </citation>
    <scope>NUCLEOTIDE SEQUENCE [LARGE SCALE GENOMIC DNA]</scope>
    <source>
        <strain evidence="3 4">Red1</strain>
    </source>
</reference>
<evidence type="ECO:0000313" key="3">
    <source>
        <dbReference type="EMBL" id="AJF07420.1"/>
    </source>
</evidence>
<dbReference type="Proteomes" id="UP000035036">
    <property type="component" value="Chromosome"/>
</dbReference>
<keyword evidence="1" id="KW-0732">Signal</keyword>
<sequence length="481" mass="53927">MHKTFLFIFCGMIAAMGLCLGSGPVAAETATTLEDQTAVAVTIYNEDLALVRDRREVQLPEGEIRLAVREVSARIRPETALLRTRDGNSPLRVIEQNFDFDLLTPDKLLEKYVGRDVLLVRTHPTSGAEQTQPATVLAYNDGVPVLKVGDRIETGVPGRLVYPDVPETLRVRPTLVLLLDNPRTGQRELELSYLSGGLSWRADYVARLNESDDRLDLSGWVTLTNRSGIAFRNAQVQLVAGDVQQARDRMRAAEAQPRMAMAMQDAAPQEESLFEYHLYTLARPTSIRDNQTKQVSLLSAAELPVRKELVLRGAPHFYTGRYGEPQRGLKVAVHIAFDNREQDGLGVPLPKGIMRVYKDDSRGTAQFVGEDRIDHTPKNEEVRLRLGSSFDLTAEKVQTDYHKLDQGRDKSPVIETAWRITLKNAKPQAETVRVEEPLPGDWTILEENFPHRKLSSALAAWDIEVPAEGEAALEYRARIRY</sequence>
<gene>
    <name evidence="3" type="ORF">GSUB_13770</name>
</gene>
<dbReference type="InterPro" id="IPR037291">
    <property type="entry name" value="DUF4139"/>
</dbReference>
<evidence type="ECO:0000256" key="1">
    <source>
        <dbReference type="SAM" id="SignalP"/>
    </source>
</evidence>
<feature type="signal peptide" evidence="1">
    <location>
        <begin position="1"/>
        <end position="27"/>
    </location>
</feature>
<evidence type="ECO:0000259" key="2">
    <source>
        <dbReference type="Pfam" id="PF13598"/>
    </source>
</evidence>
<dbReference type="STRING" id="483547.GSUB_13770"/>
<accession>A0A0B5FTC3</accession>
<dbReference type="PANTHER" id="PTHR38075:SF1">
    <property type="entry name" value="DUF4139 DOMAIN-CONTAINING PROTEIN"/>
    <property type="match status" value="1"/>
</dbReference>
<dbReference type="PANTHER" id="PTHR38075">
    <property type="entry name" value="DUF4139 DOMAIN-CONTAINING PROTEIN"/>
    <property type="match status" value="1"/>
</dbReference>
<dbReference type="EMBL" id="CP010311">
    <property type="protein sequence ID" value="AJF07420.1"/>
    <property type="molecule type" value="Genomic_DNA"/>
</dbReference>
<feature type="domain" description="DUF4139" evidence="2">
    <location>
        <begin position="189"/>
        <end position="481"/>
    </location>
</feature>
<dbReference type="AlphaFoldDB" id="A0A0B5FTC3"/>
<dbReference type="HOGENOM" id="CLU_039933_0_0_7"/>
<dbReference type="KEGG" id="gsb:GSUB_13770"/>
<name>A0A0B5FTC3_9BACT</name>
<protein>
    <recommendedName>
        <fullName evidence="2">DUF4139 domain-containing protein</fullName>
    </recommendedName>
</protein>